<keyword evidence="1" id="KW-1185">Reference proteome</keyword>
<dbReference type="InterPro" id="IPR027417">
    <property type="entry name" value="P-loop_NTPase"/>
</dbReference>
<dbReference type="Pfam" id="PF12775">
    <property type="entry name" value="AAA_7"/>
    <property type="match status" value="1"/>
</dbReference>
<protein>
    <submittedName>
        <fullName evidence="2">Uncharacterized protein</fullName>
    </submittedName>
</protein>
<proteinExistence type="predicted"/>
<dbReference type="AlphaFoldDB" id="A0A914CTX5"/>
<name>A0A914CTX5_9BILA</name>
<accession>A0A914CTX5</accession>
<dbReference type="WBParaSite" id="ACRNAN_scaffold14252.g16511.t1">
    <property type="protein sequence ID" value="ACRNAN_scaffold14252.g16511.t1"/>
    <property type="gene ID" value="ACRNAN_scaffold14252.g16511"/>
</dbReference>
<dbReference type="Gene3D" id="3.40.50.300">
    <property type="entry name" value="P-loop containing nucleotide triphosphate hydrolases"/>
    <property type="match status" value="1"/>
</dbReference>
<sequence>MENNVLNMLGNSRVVYFDIDTIEDVSTSRVIDVRGKTRRSSISYKKIVLDMLGSKTERLTVIYGNAGSGKSQFVRQFFNELDHEKWEAHILDISTKMDANQLLQSILDCNLTNANKNARANPSGKSTLILLNNFSNLRSREWNCPFELLRSLLDSKTIRNIDGEEIILPSVHFLAESTTSLSVNEIQVPERFRHFIYPVCWQHNRGDQNPKLIWRAYMNLSSDKVIKQALFNEANCAIRGIEGDLAKLCTKHLDEISILFKTMKFSSANKNVFAFMLEDVNSVEIVTSADVEFKIKELVKNGLKGLKENEFLIHDFNARHALFLFKVLHLHAYANCVHIGTSEMSHPICAFVATVSNISYERLPTHLTSEIFEEILKKV</sequence>
<reference evidence="2" key="1">
    <citation type="submission" date="2022-11" db="UniProtKB">
        <authorList>
            <consortium name="WormBaseParasite"/>
        </authorList>
    </citation>
    <scope>IDENTIFICATION</scope>
</reference>
<evidence type="ECO:0000313" key="1">
    <source>
        <dbReference type="Proteomes" id="UP000887540"/>
    </source>
</evidence>
<evidence type="ECO:0000313" key="2">
    <source>
        <dbReference type="WBParaSite" id="ACRNAN_scaffold14252.g16511.t1"/>
    </source>
</evidence>
<organism evidence="1 2">
    <name type="scientific">Acrobeloides nanus</name>
    <dbReference type="NCBI Taxonomy" id="290746"/>
    <lineage>
        <taxon>Eukaryota</taxon>
        <taxon>Metazoa</taxon>
        <taxon>Ecdysozoa</taxon>
        <taxon>Nematoda</taxon>
        <taxon>Chromadorea</taxon>
        <taxon>Rhabditida</taxon>
        <taxon>Tylenchina</taxon>
        <taxon>Cephalobomorpha</taxon>
        <taxon>Cephaloboidea</taxon>
        <taxon>Cephalobidae</taxon>
        <taxon>Acrobeloides</taxon>
    </lineage>
</organism>
<dbReference type="Proteomes" id="UP000887540">
    <property type="component" value="Unplaced"/>
</dbReference>
<dbReference type="SUPFAM" id="SSF52540">
    <property type="entry name" value="P-loop containing nucleoside triphosphate hydrolases"/>
    <property type="match status" value="1"/>
</dbReference>